<dbReference type="Proteomes" id="UP000076715">
    <property type="component" value="Unassembled WGS sequence"/>
</dbReference>
<evidence type="ECO:0008006" key="3">
    <source>
        <dbReference type="Google" id="ProtNLM"/>
    </source>
</evidence>
<accession>A0A162Z6N5</accession>
<gene>
    <name evidence="1" type="ORF">AWE51_08010</name>
</gene>
<organism evidence="1 2">
    <name type="scientific">Aquimarina aggregata</name>
    <dbReference type="NCBI Taxonomy" id="1642818"/>
    <lineage>
        <taxon>Bacteria</taxon>
        <taxon>Pseudomonadati</taxon>
        <taxon>Bacteroidota</taxon>
        <taxon>Flavobacteriia</taxon>
        <taxon>Flavobacteriales</taxon>
        <taxon>Flavobacteriaceae</taxon>
        <taxon>Aquimarina</taxon>
    </lineage>
</organism>
<dbReference type="EMBL" id="LQRT01000024">
    <property type="protein sequence ID" value="KZS39587.1"/>
    <property type="molecule type" value="Genomic_DNA"/>
</dbReference>
<reference evidence="1 2" key="1">
    <citation type="submission" date="2016-01" db="EMBL/GenBank/DDBJ databases">
        <title>The draft genome sequence of Aquimarina sp. RZW4-3-2.</title>
        <authorList>
            <person name="Wang Y."/>
        </authorList>
    </citation>
    <scope>NUCLEOTIDE SEQUENCE [LARGE SCALE GENOMIC DNA]</scope>
    <source>
        <strain evidence="1 2">RZW4-3-2</strain>
    </source>
</reference>
<evidence type="ECO:0000313" key="2">
    <source>
        <dbReference type="Proteomes" id="UP000076715"/>
    </source>
</evidence>
<protein>
    <recommendedName>
        <fullName evidence="3">Lipoprotein</fullName>
    </recommendedName>
</protein>
<evidence type="ECO:0000313" key="1">
    <source>
        <dbReference type="EMBL" id="KZS39587.1"/>
    </source>
</evidence>
<dbReference type="PROSITE" id="PS51257">
    <property type="entry name" value="PROKAR_LIPOPROTEIN"/>
    <property type="match status" value="1"/>
</dbReference>
<sequence>MKNLLYVLPIIGVLFLTSCDREESTEIAPEEAIVQELDQTVPKQTLVAKIQKDGHEFQFFKVGADNNIAIVQKLNELESNVTSVILENEESTPFDVFVSLTNPDVKVPQSIANTAINNALISSGRSTTHQTDPLIVLEPGFNTLKSAACYDVGATQFRNKYCDAPVSSTATRIEFCDSQKWNTLIRNSVFGGKWKKMDDTLAWTNVICGLTRLQIYGNDVLEYQVDFTNGIWYVKWYNKGTKRRQVKRFRPNNTGKFRAYTKFF</sequence>
<dbReference type="OrthoDB" id="1164983at2"/>
<dbReference type="AlphaFoldDB" id="A0A162Z6N5"/>
<comment type="caution">
    <text evidence="1">The sequence shown here is derived from an EMBL/GenBank/DDBJ whole genome shotgun (WGS) entry which is preliminary data.</text>
</comment>
<keyword evidence="2" id="KW-1185">Reference proteome</keyword>
<dbReference type="RefSeq" id="WP_066315190.1">
    <property type="nucleotide sequence ID" value="NZ_CANLSS010000015.1"/>
</dbReference>
<name>A0A162Z6N5_9FLAO</name>
<proteinExistence type="predicted"/>